<dbReference type="InterPro" id="IPR050957">
    <property type="entry name" value="BMP_lipoprotein"/>
</dbReference>
<evidence type="ECO:0000313" key="11">
    <source>
        <dbReference type="Proteomes" id="UP000315200"/>
    </source>
</evidence>
<evidence type="ECO:0000256" key="8">
    <source>
        <dbReference type="SAM" id="SignalP"/>
    </source>
</evidence>
<sequence length="402" mass="42951">MLMKKRILALALAAVMAGSLTACSGSSGTDTKAAPAQTEAPASESKPEAKEESKAEEGDAAKTASSKGGAEGYELALVTDLGTIDDKSFNQGAWEGLKKYAEENSISYKYYQPQEGTTDSYLETIGLAIEGGAKLVVCPGFLFEEPIYMAQDKYPDVHFILLDGEPHDADYNYKTNDNVMPILFQEDQAGFLAGYAAVKDGYTKLGFMGGMAVPAVIRFGYGFVQGAEFAAEEDAVTGLEIMYNYTGAFSATPEAQSMAASWYQNGTEVIFGCGGAVGNSVMAAAQEKNARVIGVDVDQSTESETVITSAMKLLSNSVYDGVKDFYNGSFPGGRTSVFTAANNGVGIPMDTSKFEKFSQEQYDAIYKKMADGEITLVQFSADNNDPTKDLTDLTNTKVTFVE</sequence>
<evidence type="ECO:0000259" key="9">
    <source>
        <dbReference type="Pfam" id="PF02608"/>
    </source>
</evidence>
<evidence type="ECO:0000256" key="2">
    <source>
        <dbReference type="ARBA" id="ARBA00008610"/>
    </source>
</evidence>
<evidence type="ECO:0000256" key="1">
    <source>
        <dbReference type="ARBA" id="ARBA00004193"/>
    </source>
</evidence>
<evidence type="ECO:0000256" key="7">
    <source>
        <dbReference type="SAM" id="MobiDB-lite"/>
    </source>
</evidence>
<comment type="caution">
    <text evidence="10">The sequence shown here is derived from an EMBL/GenBank/DDBJ whole genome shotgun (WGS) entry which is preliminary data.</text>
</comment>
<protein>
    <submittedName>
        <fullName evidence="10">Membrane protein</fullName>
    </submittedName>
</protein>
<keyword evidence="5" id="KW-0472">Membrane</keyword>
<accession>A0A829WAQ0</accession>
<comment type="similarity">
    <text evidence="2">Belongs to the BMP lipoprotein family.</text>
</comment>
<evidence type="ECO:0000256" key="6">
    <source>
        <dbReference type="ARBA" id="ARBA00023288"/>
    </source>
</evidence>
<reference evidence="10 11" key="1">
    <citation type="submission" date="2019-06" db="EMBL/GenBank/DDBJ databases">
        <title>Draft genome sequence of [Clostridium] clostridioforme NBRC 113352.</title>
        <authorList>
            <person name="Miura T."/>
            <person name="Furukawa M."/>
            <person name="Shimamura M."/>
            <person name="Ohyama Y."/>
            <person name="Yamazoe A."/>
            <person name="Kawasaki H."/>
        </authorList>
    </citation>
    <scope>NUCLEOTIDE SEQUENCE [LARGE SCALE GENOMIC DNA]</scope>
    <source>
        <strain evidence="10 11">NBRC 113352</strain>
    </source>
</reference>
<evidence type="ECO:0000256" key="4">
    <source>
        <dbReference type="ARBA" id="ARBA00022729"/>
    </source>
</evidence>
<dbReference type="InterPro" id="IPR003760">
    <property type="entry name" value="PnrA-like"/>
</dbReference>
<dbReference type="EMBL" id="BJLB01000001">
    <property type="protein sequence ID" value="GEA37004.1"/>
    <property type="molecule type" value="Genomic_DNA"/>
</dbReference>
<feature type="region of interest" description="Disordered" evidence="7">
    <location>
        <begin position="26"/>
        <end position="67"/>
    </location>
</feature>
<dbReference type="CDD" id="cd06354">
    <property type="entry name" value="PBP1_PrnA-like"/>
    <property type="match status" value="1"/>
</dbReference>
<dbReference type="PANTHER" id="PTHR34296">
    <property type="entry name" value="TRANSCRIPTIONAL ACTIVATOR PROTEIN MED"/>
    <property type="match status" value="1"/>
</dbReference>
<dbReference type="Gene3D" id="3.40.50.2300">
    <property type="match status" value="2"/>
</dbReference>
<keyword evidence="6" id="KW-0449">Lipoprotein</keyword>
<dbReference type="PANTHER" id="PTHR34296:SF2">
    <property type="entry name" value="ABC TRANSPORTER GUANOSINE-BINDING PROTEIN NUPN"/>
    <property type="match status" value="1"/>
</dbReference>
<organism evidence="10 11">
    <name type="scientific">Enterocloster clostridioformis</name>
    <dbReference type="NCBI Taxonomy" id="1531"/>
    <lineage>
        <taxon>Bacteria</taxon>
        <taxon>Bacillati</taxon>
        <taxon>Bacillota</taxon>
        <taxon>Clostridia</taxon>
        <taxon>Lachnospirales</taxon>
        <taxon>Lachnospiraceae</taxon>
        <taxon>Enterocloster</taxon>
    </lineage>
</organism>
<keyword evidence="3" id="KW-1003">Cell membrane</keyword>
<dbReference type="Proteomes" id="UP000315200">
    <property type="component" value="Unassembled WGS sequence"/>
</dbReference>
<feature type="domain" description="ABC transporter substrate-binding protein PnrA-like" evidence="9">
    <location>
        <begin position="76"/>
        <end position="369"/>
    </location>
</feature>
<keyword evidence="4 8" id="KW-0732">Signal</keyword>
<dbReference type="SUPFAM" id="SSF53822">
    <property type="entry name" value="Periplasmic binding protein-like I"/>
    <property type="match status" value="1"/>
</dbReference>
<name>A0A829WAQ0_9FIRM</name>
<proteinExistence type="inferred from homology"/>
<feature type="compositionally biased region" description="Basic and acidic residues" evidence="7">
    <location>
        <begin position="45"/>
        <end position="60"/>
    </location>
</feature>
<feature type="signal peptide" evidence="8">
    <location>
        <begin position="1"/>
        <end position="24"/>
    </location>
</feature>
<dbReference type="PROSITE" id="PS51257">
    <property type="entry name" value="PROKAR_LIPOPROTEIN"/>
    <property type="match status" value="1"/>
</dbReference>
<comment type="subcellular location">
    <subcellularLocation>
        <location evidence="1">Cell membrane</location>
        <topology evidence="1">Lipid-anchor</topology>
    </subcellularLocation>
</comment>
<dbReference type="InterPro" id="IPR028082">
    <property type="entry name" value="Peripla_BP_I"/>
</dbReference>
<evidence type="ECO:0000256" key="3">
    <source>
        <dbReference type="ARBA" id="ARBA00022475"/>
    </source>
</evidence>
<feature type="chain" id="PRO_5039087452" evidence="8">
    <location>
        <begin position="25"/>
        <end position="402"/>
    </location>
</feature>
<dbReference type="AlphaFoldDB" id="A0A829WAQ0"/>
<dbReference type="Pfam" id="PF02608">
    <property type="entry name" value="Bmp"/>
    <property type="match status" value="1"/>
</dbReference>
<evidence type="ECO:0000256" key="5">
    <source>
        <dbReference type="ARBA" id="ARBA00023136"/>
    </source>
</evidence>
<gene>
    <name evidence="10" type="ORF">Ccl03g_27170</name>
</gene>
<evidence type="ECO:0000313" key="10">
    <source>
        <dbReference type="EMBL" id="GEA37004.1"/>
    </source>
</evidence>
<dbReference type="GO" id="GO:0005886">
    <property type="term" value="C:plasma membrane"/>
    <property type="evidence" value="ECO:0007669"/>
    <property type="project" value="UniProtKB-SubCell"/>
</dbReference>